<dbReference type="Proteomes" id="UP001597506">
    <property type="component" value="Unassembled WGS sequence"/>
</dbReference>
<dbReference type="Gene3D" id="1.10.287.950">
    <property type="entry name" value="Methyl-accepting chemotaxis protein"/>
    <property type="match status" value="1"/>
</dbReference>
<dbReference type="InterPro" id="IPR003660">
    <property type="entry name" value="HAMP_dom"/>
</dbReference>
<evidence type="ECO:0000313" key="10">
    <source>
        <dbReference type="EMBL" id="MFD2680379.1"/>
    </source>
</evidence>
<proteinExistence type="inferred from homology"/>
<keyword evidence="11" id="KW-1185">Reference proteome</keyword>
<evidence type="ECO:0000256" key="6">
    <source>
        <dbReference type="PROSITE-ProRule" id="PRU00284"/>
    </source>
</evidence>
<dbReference type="PROSITE" id="PS50111">
    <property type="entry name" value="CHEMOTAXIS_TRANSDUC_2"/>
    <property type="match status" value="1"/>
</dbReference>
<dbReference type="EMBL" id="JBHUMF010000015">
    <property type="protein sequence ID" value="MFD2680379.1"/>
    <property type="molecule type" value="Genomic_DNA"/>
</dbReference>
<evidence type="ECO:0000256" key="2">
    <source>
        <dbReference type="ARBA" id="ARBA00022475"/>
    </source>
</evidence>
<feature type="domain" description="Methyl-accepting transducer" evidence="8">
    <location>
        <begin position="283"/>
        <end position="519"/>
    </location>
</feature>
<feature type="domain" description="HAMP" evidence="9">
    <location>
        <begin position="211"/>
        <end position="264"/>
    </location>
</feature>
<feature type="transmembrane region" description="Helical" evidence="7">
    <location>
        <begin position="12"/>
        <end position="33"/>
    </location>
</feature>
<evidence type="ECO:0000256" key="3">
    <source>
        <dbReference type="ARBA" id="ARBA00023136"/>
    </source>
</evidence>
<keyword evidence="2" id="KW-1003">Cell membrane</keyword>
<dbReference type="Pfam" id="PF00672">
    <property type="entry name" value="HAMP"/>
    <property type="match status" value="1"/>
</dbReference>
<comment type="caution">
    <text evidence="10">The sequence shown here is derived from an EMBL/GenBank/DDBJ whole genome shotgun (WGS) entry which is preliminary data.</text>
</comment>
<evidence type="ECO:0000259" key="8">
    <source>
        <dbReference type="PROSITE" id="PS50111"/>
    </source>
</evidence>
<dbReference type="SMART" id="SM00304">
    <property type="entry name" value="HAMP"/>
    <property type="match status" value="1"/>
</dbReference>
<reference evidence="11" key="1">
    <citation type="journal article" date="2019" name="Int. J. Syst. Evol. Microbiol.">
        <title>The Global Catalogue of Microorganisms (GCM) 10K type strain sequencing project: providing services to taxonomists for standard genome sequencing and annotation.</title>
        <authorList>
            <consortium name="The Broad Institute Genomics Platform"/>
            <consortium name="The Broad Institute Genome Sequencing Center for Infectious Disease"/>
            <person name="Wu L."/>
            <person name="Ma J."/>
        </authorList>
    </citation>
    <scope>NUCLEOTIDE SEQUENCE [LARGE SCALE GENOMIC DNA]</scope>
    <source>
        <strain evidence="11">KCTC 3913</strain>
    </source>
</reference>
<evidence type="ECO:0000259" key="9">
    <source>
        <dbReference type="PROSITE" id="PS50885"/>
    </source>
</evidence>
<evidence type="ECO:0000313" key="11">
    <source>
        <dbReference type="Proteomes" id="UP001597506"/>
    </source>
</evidence>
<keyword evidence="7" id="KW-0812">Transmembrane</keyword>
<protein>
    <submittedName>
        <fullName evidence="10">Methyl-accepting chemotaxis protein</fullName>
    </submittedName>
</protein>
<keyword evidence="3 7" id="KW-0472">Membrane</keyword>
<comment type="subcellular location">
    <subcellularLocation>
        <location evidence="1">Cell membrane</location>
    </subcellularLocation>
</comment>
<accession>A0ABW5RQT9</accession>
<dbReference type="InterPro" id="IPR004089">
    <property type="entry name" value="MCPsignal_dom"/>
</dbReference>
<dbReference type="Pfam" id="PF00015">
    <property type="entry name" value="MCPsignal"/>
    <property type="match status" value="1"/>
</dbReference>
<sequence length="569" mass="62061">MGKMRKTLTWQLGRIIIGIIFISLLITSIATYITAYDKIYEAAGIEAYGCANITTGLLNPSDIEKIKTGDSQIAEKVSETINWTIGHKDIFETQYIIDVNGELLALDDNLREAGYEVGDSFYIDKEAISMLVEGKHSTYSEIYEFGGIKRLSGYAPIFKDHDPSKEIIAISVIDFDASIVTERTWDVISGGLLIGIIPMIIASVITIILLRRKTKPISALIKQAKQVAAGNLAVEKLEIHRKDEVGELAETVDVMTTNLQDIISILKKSSHQLSSNAKISSTSLQEMNLALHQVSTSMESVATETAHGTEQGATAAESLQKLVTFVQSTKEKAISSVQNSTNTLQTAQHGKEKVIEITSKMDGIKTATLETEKAINHLNAYTSEIKRITETINGIAGQTNLLALNASIEAARAGENGKGFAVVADEVRKLAEQSNREVASVEELVLKITDGIQKTVKSIHESRNSVEQGENAVHETGTALEDILKEVTKTVHDINEIASITTEETTISKETNDKIQQLVKAMENVAAHTMEVSAATEQSTASIEEITNHSNDTVEMATDLNEIVEKFNV</sequence>
<dbReference type="Gene3D" id="6.10.340.10">
    <property type="match status" value="1"/>
</dbReference>
<dbReference type="PROSITE" id="PS50885">
    <property type="entry name" value="HAMP"/>
    <property type="match status" value="1"/>
</dbReference>
<evidence type="ECO:0000256" key="1">
    <source>
        <dbReference type="ARBA" id="ARBA00004236"/>
    </source>
</evidence>
<gene>
    <name evidence="10" type="ORF">ACFSUL_06390</name>
</gene>
<keyword evidence="4 6" id="KW-0807">Transducer</keyword>
<keyword evidence="7" id="KW-1133">Transmembrane helix</keyword>
<dbReference type="SUPFAM" id="SSF58104">
    <property type="entry name" value="Methyl-accepting chemotaxis protein (MCP) signaling domain"/>
    <property type="match status" value="1"/>
</dbReference>
<evidence type="ECO:0000256" key="4">
    <source>
        <dbReference type="ARBA" id="ARBA00023224"/>
    </source>
</evidence>
<dbReference type="SMART" id="SM00283">
    <property type="entry name" value="MA"/>
    <property type="match status" value="1"/>
</dbReference>
<dbReference type="CDD" id="cd06225">
    <property type="entry name" value="HAMP"/>
    <property type="match status" value="1"/>
</dbReference>
<organism evidence="10 11">
    <name type="scientific">Bacillus seohaeanensis</name>
    <dbReference type="NCBI Taxonomy" id="284580"/>
    <lineage>
        <taxon>Bacteria</taxon>
        <taxon>Bacillati</taxon>
        <taxon>Bacillota</taxon>
        <taxon>Bacilli</taxon>
        <taxon>Bacillales</taxon>
        <taxon>Bacillaceae</taxon>
        <taxon>Bacillus</taxon>
    </lineage>
</organism>
<feature type="transmembrane region" description="Helical" evidence="7">
    <location>
        <begin position="187"/>
        <end position="210"/>
    </location>
</feature>
<comment type="similarity">
    <text evidence="5">Belongs to the methyl-accepting chemotaxis (MCP) protein family.</text>
</comment>
<dbReference type="PANTHER" id="PTHR32089">
    <property type="entry name" value="METHYL-ACCEPTING CHEMOTAXIS PROTEIN MCPB"/>
    <property type="match status" value="1"/>
</dbReference>
<evidence type="ECO:0000256" key="7">
    <source>
        <dbReference type="SAM" id="Phobius"/>
    </source>
</evidence>
<evidence type="ECO:0000256" key="5">
    <source>
        <dbReference type="ARBA" id="ARBA00029447"/>
    </source>
</evidence>
<dbReference type="PANTHER" id="PTHR32089:SF112">
    <property type="entry name" value="LYSOZYME-LIKE PROTEIN-RELATED"/>
    <property type="match status" value="1"/>
</dbReference>
<name>A0ABW5RQT9_9BACI</name>
<dbReference type="RefSeq" id="WP_377933735.1">
    <property type="nucleotide sequence ID" value="NZ_JBHUMF010000015.1"/>
</dbReference>